<keyword evidence="3" id="KW-0539">Nucleus</keyword>
<organism evidence="7 8">
    <name type="scientific">Skeletonema marinoi</name>
    <dbReference type="NCBI Taxonomy" id="267567"/>
    <lineage>
        <taxon>Eukaryota</taxon>
        <taxon>Sar</taxon>
        <taxon>Stramenopiles</taxon>
        <taxon>Ochrophyta</taxon>
        <taxon>Bacillariophyta</taxon>
        <taxon>Coscinodiscophyceae</taxon>
        <taxon>Thalassiosirophycidae</taxon>
        <taxon>Thalassiosirales</taxon>
        <taxon>Skeletonemataceae</taxon>
        <taxon>Skeletonema</taxon>
        <taxon>Skeletonema marinoi-dohrnii complex</taxon>
    </lineage>
</organism>
<sequence>MSSSSIKEATAESEEDSNSFGDDLKLSSKPVELRKQPPHGAEKKGSDTSTSYATTANAPSSTSATTTVVAQQKKSSQSPDLPSAAAASRPVARNEKKKRRAEYKEQLQKKSSTSTAETVVASQTASQPELPSFAAAAAAAAPPVQRNKKKPRRAGFREQFLQKLRVMLDRESLNNSTIVHWSTDGGSLIIMDQIQFEEDIIPTYFDNPIVFASFQSKLYRWGFHRVSSRDPTRYEFCSPNFKRLGPNSAPAAAAAAGVSSNVQVPQQRTLASLLQQVMAQSNQPVAPNPPNQADAIANIISRIQHSSQQPLKSQQPAMNNQLNMNHHLQPFQQWQQPNPTMNLLDTALRMLAGSQTPPPQPMNAIQALASLCGMQMSSSAGIFPNTNTTPAVSMVVQSLLMLMNQVSEEDRQRRVQADALQNAIIANIGQILGQGSGGGTAATMPFRNPTGMTVSVPHNIAFQAHQGIPPPSSDTPNLQPDKMAAILQAARRMARGELGEGGVPRAEDESEDDNDGSDEGSKDDDGRPLSSRKRKGLDDNNDGPRKK</sequence>
<evidence type="ECO:0000256" key="5">
    <source>
        <dbReference type="SAM" id="MobiDB-lite"/>
    </source>
</evidence>
<dbReference type="PANTHER" id="PTHR10015">
    <property type="entry name" value="HEAT SHOCK TRANSCRIPTION FACTOR"/>
    <property type="match status" value="1"/>
</dbReference>
<comment type="similarity">
    <text evidence="4">Belongs to the HSF family.</text>
</comment>
<feature type="region of interest" description="Disordered" evidence="5">
    <location>
        <begin position="1"/>
        <end position="123"/>
    </location>
</feature>
<evidence type="ECO:0000313" key="7">
    <source>
        <dbReference type="EMBL" id="KAK1739312.1"/>
    </source>
</evidence>
<protein>
    <recommendedName>
        <fullName evidence="6">HSF-type DNA-binding domain-containing protein</fullName>
    </recommendedName>
</protein>
<feature type="compositionally biased region" description="Low complexity" evidence="5">
    <location>
        <begin position="111"/>
        <end position="123"/>
    </location>
</feature>
<gene>
    <name evidence="7" type="ORF">QTG54_009855</name>
</gene>
<dbReference type="EMBL" id="JATAAI010000018">
    <property type="protein sequence ID" value="KAK1739312.1"/>
    <property type="molecule type" value="Genomic_DNA"/>
</dbReference>
<dbReference type="Gene3D" id="1.10.10.10">
    <property type="entry name" value="Winged helix-like DNA-binding domain superfamily/Winged helix DNA-binding domain"/>
    <property type="match status" value="1"/>
</dbReference>
<feature type="compositionally biased region" description="Low complexity" evidence="5">
    <location>
        <begin position="82"/>
        <end position="91"/>
    </location>
</feature>
<dbReference type="InterPro" id="IPR036388">
    <property type="entry name" value="WH-like_DNA-bd_sf"/>
</dbReference>
<dbReference type="Pfam" id="PF00447">
    <property type="entry name" value="HSF_DNA-bind"/>
    <property type="match status" value="1"/>
</dbReference>
<accession>A0AAD8Y5A8</accession>
<dbReference type="InterPro" id="IPR000232">
    <property type="entry name" value="HSF_DNA-bd"/>
</dbReference>
<evidence type="ECO:0000256" key="2">
    <source>
        <dbReference type="ARBA" id="ARBA00023125"/>
    </source>
</evidence>
<name>A0AAD8Y5A8_9STRA</name>
<comment type="subcellular location">
    <subcellularLocation>
        <location evidence="1">Nucleus</location>
    </subcellularLocation>
</comment>
<reference evidence="7" key="1">
    <citation type="submission" date="2023-06" db="EMBL/GenBank/DDBJ databases">
        <title>Survivors Of The Sea: Transcriptome response of Skeletonema marinoi to long-term dormancy.</title>
        <authorList>
            <person name="Pinder M.I.M."/>
            <person name="Kourtchenko O."/>
            <person name="Robertson E.K."/>
            <person name="Larsson T."/>
            <person name="Maumus F."/>
            <person name="Osuna-Cruz C.M."/>
            <person name="Vancaester E."/>
            <person name="Stenow R."/>
            <person name="Vandepoele K."/>
            <person name="Ploug H."/>
            <person name="Bruchert V."/>
            <person name="Godhe A."/>
            <person name="Topel M."/>
        </authorList>
    </citation>
    <scope>NUCLEOTIDE SEQUENCE</scope>
    <source>
        <strain evidence="7">R05AC</strain>
    </source>
</reference>
<evidence type="ECO:0000259" key="6">
    <source>
        <dbReference type="SMART" id="SM00415"/>
    </source>
</evidence>
<feature type="compositionally biased region" description="Acidic residues" evidence="5">
    <location>
        <begin position="508"/>
        <end position="518"/>
    </location>
</feature>
<evidence type="ECO:0000256" key="3">
    <source>
        <dbReference type="ARBA" id="ARBA00023242"/>
    </source>
</evidence>
<feature type="region of interest" description="Disordered" evidence="5">
    <location>
        <begin position="491"/>
        <end position="547"/>
    </location>
</feature>
<dbReference type="Proteomes" id="UP001224775">
    <property type="component" value="Unassembled WGS sequence"/>
</dbReference>
<dbReference type="SMART" id="SM00415">
    <property type="entry name" value="HSF"/>
    <property type="match status" value="1"/>
</dbReference>
<dbReference type="GO" id="GO:0043565">
    <property type="term" value="F:sequence-specific DNA binding"/>
    <property type="evidence" value="ECO:0007669"/>
    <property type="project" value="InterPro"/>
</dbReference>
<dbReference type="SUPFAM" id="SSF46785">
    <property type="entry name" value="Winged helix' DNA-binding domain"/>
    <property type="match status" value="1"/>
</dbReference>
<dbReference type="GO" id="GO:0003700">
    <property type="term" value="F:DNA-binding transcription factor activity"/>
    <property type="evidence" value="ECO:0007669"/>
    <property type="project" value="InterPro"/>
</dbReference>
<dbReference type="AlphaFoldDB" id="A0AAD8Y5A8"/>
<feature type="compositionally biased region" description="Basic and acidic residues" evidence="5">
    <location>
        <begin position="536"/>
        <end position="547"/>
    </location>
</feature>
<dbReference type="InterPro" id="IPR036390">
    <property type="entry name" value="WH_DNA-bd_sf"/>
</dbReference>
<proteinExistence type="inferred from homology"/>
<feature type="compositionally biased region" description="Basic and acidic residues" evidence="5">
    <location>
        <begin position="22"/>
        <end position="46"/>
    </location>
</feature>
<dbReference type="PANTHER" id="PTHR10015:SF427">
    <property type="entry name" value="HEAT SHOCK FACTOR PROTEIN"/>
    <property type="match status" value="1"/>
</dbReference>
<comment type="caution">
    <text evidence="7">The sequence shown here is derived from an EMBL/GenBank/DDBJ whole genome shotgun (WGS) entry which is preliminary data.</text>
</comment>
<keyword evidence="2" id="KW-0238">DNA-binding</keyword>
<feature type="compositionally biased region" description="Low complexity" evidence="5">
    <location>
        <begin position="47"/>
        <end position="67"/>
    </location>
</feature>
<feature type="compositionally biased region" description="Polar residues" evidence="5">
    <location>
        <begin position="68"/>
        <end position="80"/>
    </location>
</feature>
<evidence type="ECO:0000256" key="4">
    <source>
        <dbReference type="RuleBase" id="RU004020"/>
    </source>
</evidence>
<dbReference type="GO" id="GO:0005634">
    <property type="term" value="C:nucleus"/>
    <property type="evidence" value="ECO:0007669"/>
    <property type="project" value="UniProtKB-SubCell"/>
</dbReference>
<feature type="domain" description="HSF-type DNA-binding" evidence="6">
    <location>
        <begin position="156"/>
        <end position="255"/>
    </location>
</feature>
<keyword evidence="8" id="KW-1185">Reference proteome</keyword>
<evidence type="ECO:0000313" key="8">
    <source>
        <dbReference type="Proteomes" id="UP001224775"/>
    </source>
</evidence>
<evidence type="ECO:0000256" key="1">
    <source>
        <dbReference type="ARBA" id="ARBA00004123"/>
    </source>
</evidence>